<dbReference type="InterPro" id="IPR036404">
    <property type="entry name" value="Jacalin-like_lectin_dom_sf"/>
</dbReference>
<evidence type="ECO:0000256" key="1">
    <source>
        <dbReference type="ARBA" id="ARBA00006568"/>
    </source>
</evidence>
<evidence type="ECO:0000256" key="2">
    <source>
        <dbReference type="ARBA" id="ARBA00022734"/>
    </source>
</evidence>
<organism evidence="4 5">
    <name type="scientific">Castilleja foliolosa</name>
    <dbReference type="NCBI Taxonomy" id="1961234"/>
    <lineage>
        <taxon>Eukaryota</taxon>
        <taxon>Viridiplantae</taxon>
        <taxon>Streptophyta</taxon>
        <taxon>Embryophyta</taxon>
        <taxon>Tracheophyta</taxon>
        <taxon>Spermatophyta</taxon>
        <taxon>Magnoliopsida</taxon>
        <taxon>eudicotyledons</taxon>
        <taxon>Gunneridae</taxon>
        <taxon>Pentapetalae</taxon>
        <taxon>asterids</taxon>
        <taxon>lamiids</taxon>
        <taxon>Lamiales</taxon>
        <taxon>Orobanchaceae</taxon>
        <taxon>Pedicularideae</taxon>
        <taxon>Castillejinae</taxon>
        <taxon>Castilleja</taxon>
    </lineage>
</organism>
<evidence type="ECO:0000313" key="4">
    <source>
        <dbReference type="EMBL" id="KAL3634655.1"/>
    </source>
</evidence>
<keyword evidence="2" id="KW-0430">Lectin</keyword>
<evidence type="ECO:0000313" key="5">
    <source>
        <dbReference type="Proteomes" id="UP001632038"/>
    </source>
</evidence>
<reference evidence="5" key="1">
    <citation type="journal article" date="2024" name="IScience">
        <title>Strigolactones Initiate the Formation of Haustorium-like Structures in Castilleja.</title>
        <authorList>
            <person name="Buerger M."/>
            <person name="Peterson D."/>
            <person name="Chory J."/>
        </authorList>
    </citation>
    <scope>NUCLEOTIDE SEQUENCE [LARGE SCALE GENOMIC DNA]</scope>
</reference>
<comment type="caution">
    <text evidence="4">The sequence shown here is derived from an EMBL/GenBank/DDBJ whole genome shotgun (WGS) entry which is preliminary data.</text>
</comment>
<accession>A0ABD3CXC4</accession>
<dbReference type="GO" id="GO:0030246">
    <property type="term" value="F:carbohydrate binding"/>
    <property type="evidence" value="ECO:0007669"/>
    <property type="project" value="UniProtKB-KW"/>
</dbReference>
<feature type="domain" description="Jacalin-type lectin" evidence="3">
    <location>
        <begin position="8"/>
        <end position="148"/>
    </location>
</feature>
<dbReference type="Pfam" id="PF01419">
    <property type="entry name" value="Jacalin"/>
    <property type="match status" value="1"/>
</dbReference>
<proteinExistence type="inferred from homology"/>
<comment type="similarity">
    <text evidence="1">Belongs to the jacalin lectin family.</text>
</comment>
<protein>
    <recommendedName>
        <fullName evidence="3">Jacalin-type lectin domain-containing protein</fullName>
    </recommendedName>
</protein>
<dbReference type="SMART" id="SM00915">
    <property type="entry name" value="Jacalin"/>
    <property type="match status" value="1"/>
</dbReference>
<keyword evidence="5" id="KW-1185">Reference proteome</keyword>
<dbReference type="InterPro" id="IPR001229">
    <property type="entry name" value="Jacalin-like_lectin_dom"/>
</dbReference>
<dbReference type="PANTHER" id="PTHR47293:SF70">
    <property type="entry name" value="JACALIN-RELATED LECTIN 24-RELATED"/>
    <property type="match status" value="1"/>
</dbReference>
<dbReference type="PROSITE" id="PS51752">
    <property type="entry name" value="JACALIN_LECTIN"/>
    <property type="match status" value="1"/>
</dbReference>
<dbReference type="EMBL" id="JAVIJP010000028">
    <property type="protein sequence ID" value="KAL3634655.1"/>
    <property type="molecule type" value="Genomic_DNA"/>
</dbReference>
<dbReference type="Gene3D" id="2.100.10.30">
    <property type="entry name" value="Jacalin-like lectin domain"/>
    <property type="match status" value="1"/>
</dbReference>
<dbReference type="PANTHER" id="PTHR47293">
    <property type="entry name" value="JACALIN-RELATED LECTIN 3"/>
    <property type="match status" value="1"/>
</dbReference>
<name>A0ABD3CXC4_9LAMI</name>
<gene>
    <name evidence="4" type="ORF">CASFOL_021709</name>
</gene>
<sequence length="175" mass="19396">MSNDDSNFIKIGPAGSQSGFTWDEKGHNQIVQIFISHYGEEINTIQFQYVENGHMLLSCKRGGDDGYNFSVVKLNYPSEHITWISGSSFNNCICSITFGTNNGQYGPFGKSNANGKEFKFQVGDKQFGGFYGTTDHKVIKSIGVYLKPIIPSSYNVQVLQYGLPGRTIRPLASSR</sequence>
<dbReference type="Proteomes" id="UP001632038">
    <property type="component" value="Unassembled WGS sequence"/>
</dbReference>
<dbReference type="SUPFAM" id="SSF51101">
    <property type="entry name" value="Mannose-binding lectins"/>
    <property type="match status" value="1"/>
</dbReference>
<evidence type="ECO:0000259" key="3">
    <source>
        <dbReference type="PROSITE" id="PS51752"/>
    </source>
</evidence>
<dbReference type="AlphaFoldDB" id="A0ABD3CXC4"/>